<dbReference type="InterPro" id="IPR046658">
    <property type="entry name" value="DUF6767"/>
</dbReference>
<keyword evidence="2" id="KW-1185">Reference proteome</keyword>
<dbReference type="RefSeq" id="WP_369076793.1">
    <property type="nucleotide sequence ID" value="NZ_BOMV01000119.1"/>
</dbReference>
<evidence type="ECO:0000313" key="1">
    <source>
        <dbReference type="EMBL" id="GIF02088.1"/>
    </source>
</evidence>
<dbReference type="Proteomes" id="UP000636960">
    <property type="component" value="Unassembled WGS sequence"/>
</dbReference>
<accession>A0A919KB31</accession>
<proteinExistence type="predicted"/>
<gene>
    <name evidence="1" type="ORF">Ari01nite_95520</name>
</gene>
<comment type="caution">
    <text evidence="1">The sequence shown here is derived from an EMBL/GenBank/DDBJ whole genome shotgun (WGS) entry which is preliminary data.</text>
</comment>
<name>A0A919KB31_9ACTN</name>
<evidence type="ECO:0000313" key="2">
    <source>
        <dbReference type="Proteomes" id="UP000636960"/>
    </source>
</evidence>
<protein>
    <submittedName>
        <fullName evidence="1">Uncharacterized protein</fullName>
    </submittedName>
</protein>
<organism evidence="1 2">
    <name type="scientific">Paractinoplanes rishiriensis</name>
    <dbReference type="NCBI Taxonomy" id="1050105"/>
    <lineage>
        <taxon>Bacteria</taxon>
        <taxon>Bacillati</taxon>
        <taxon>Actinomycetota</taxon>
        <taxon>Actinomycetes</taxon>
        <taxon>Micromonosporales</taxon>
        <taxon>Micromonosporaceae</taxon>
        <taxon>Paractinoplanes</taxon>
    </lineage>
</organism>
<dbReference type="Pfam" id="PF20555">
    <property type="entry name" value="DUF6767"/>
    <property type="match status" value="1"/>
</dbReference>
<dbReference type="AlphaFoldDB" id="A0A919KB31"/>
<sequence>MIRTSRADAQCPVRPGEPCTLCQMGAAGPQDCPLVYLVMTDEELRAGVQAAAVRARARRARRGERLSRRTAKWSAGSGAAWFRRVRSSRRATERCRRIRIRWSR</sequence>
<reference evidence="1" key="1">
    <citation type="submission" date="2021-01" db="EMBL/GenBank/DDBJ databases">
        <title>Whole genome shotgun sequence of Actinoplanes rishiriensis NBRC 108556.</title>
        <authorList>
            <person name="Komaki H."/>
            <person name="Tamura T."/>
        </authorList>
    </citation>
    <scope>NUCLEOTIDE SEQUENCE</scope>
    <source>
        <strain evidence="1">NBRC 108556</strain>
    </source>
</reference>
<dbReference type="EMBL" id="BOMV01000119">
    <property type="protein sequence ID" value="GIF02088.1"/>
    <property type="molecule type" value="Genomic_DNA"/>
</dbReference>